<feature type="transmembrane region" description="Helical" evidence="12">
    <location>
        <begin position="33"/>
        <end position="53"/>
    </location>
</feature>
<dbReference type="GO" id="GO:0005886">
    <property type="term" value="C:plasma membrane"/>
    <property type="evidence" value="ECO:0007669"/>
    <property type="project" value="UniProtKB-SubCell"/>
</dbReference>
<evidence type="ECO:0000313" key="14">
    <source>
        <dbReference type="WBParaSite" id="PSU_v2.g21094.t1"/>
    </source>
</evidence>
<evidence type="ECO:0000256" key="4">
    <source>
        <dbReference type="ARBA" id="ARBA00022475"/>
    </source>
</evidence>
<evidence type="ECO:0000256" key="11">
    <source>
        <dbReference type="RuleBase" id="RU362091"/>
    </source>
</evidence>
<dbReference type="Proteomes" id="UP000887577">
    <property type="component" value="Unplaced"/>
</dbReference>
<evidence type="ECO:0000256" key="9">
    <source>
        <dbReference type="ARBA" id="ARBA00023136"/>
    </source>
</evidence>
<keyword evidence="9 12" id="KW-0472">Membrane</keyword>
<feature type="transmembrane region" description="Helical" evidence="12">
    <location>
        <begin position="142"/>
        <end position="162"/>
    </location>
</feature>
<comment type="subcellular location">
    <subcellularLocation>
        <location evidence="1">Cell membrane</location>
        <topology evidence="1">Multi-pass membrane protein</topology>
    </subcellularLocation>
</comment>
<evidence type="ECO:0000256" key="6">
    <source>
        <dbReference type="ARBA" id="ARBA00022989"/>
    </source>
</evidence>
<feature type="transmembrane region" description="Helical" evidence="12">
    <location>
        <begin position="223"/>
        <end position="241"/>
    </location>
</feature>
<feature type="transmembrane region" description="Helical" evidence="12">
    <location>
        <begin position="390"/>
        <end position="412"/>
    </location>
</feature>
<dbReference type="NCBIfam" id="TIGR00813">
    <property type="entry name" value="sss"/>
    <property type="match status" value="1"/>
</dbReference>
<keyword evidence="8" id="KW-0406">Ion transport</keyword>
<dbReference type="AlphaFoldDB" id="A0A914YL68"/>
<dbReference type="GO" id="GO:0006814">
    <property type="term" value="P:sodium ion transport"/>
    <property type="evidence" value="ECO:0007669"/>
    <property type="project" value="UniProtKB-KW"/>
</dbReference>
<evidence type="ECO:0000313" key="13">
    <source>
        <dbReference type="Proteomes" id="UP000887577"/>
    </source>
</evidence>
<dbReference type="InterPro" id="IPR051163">
    <property type="entry name" value="Sodium:Solute_Symporter_SSF"/>
</dbReference>
<evidence type="ECO:0000256" key="1">
    <source>
        <dbReference type="ARBA" id="ARBA00004651"/>
    </source>
</evidence>
<comment type="similarity">
    <text evidence="2 11">Belongs to the sodium:solute symporter (SSF) (TC 2.A.21) family.</text>
</comment>
<keyword evidence="7" id="KW-0915">Sodium</keyword>
<dbReference type="Pfam" id="PF00474">
    <property type="entry name" value="SSF"/>
    <property type="match status" value="1"/>
</dbReference>
<evidence type="ECO:0000256" key="2">
    <source>
        <dbReference type="ARBA" id="ARBA00006434"/>
    </source>
</evidence>
<feature type="transmembrane region" description="Helical" evidence="12">
    <location>
        <begin position="65"/>
        <end position="89"/>
    </location>
</feature>
<sequence length="524" mass="57183">MLVGVYHAIAAKLRTVSHSQTAEFLTGGRKLPIIPVCLSLLTTFISGIALLGLPAEIYQRGIGMGIGFFGGGVSFLISGAFFVPVFYKLQFISVYEYLEIRYDSVILRRIGSALFLVSTLFYMAVVMYAPSVALVGVTDVPLWPFILAVGAVSTVYTAIGGIKAVIWTDTLQAGFMYVGLGTLIIKGTMDAGGFWKVIEVAEKTGRLTESINKWDPSPFQYNSFWITTFGGILHWTCFYGLNQMALQRYCSMPSLRHARIVMGLTVPAFWIIGIMCCSIGIIMIGYFHGCDPVGTGEIENMDQMSILMAGRILAIVPGLPGLFLSSLFSSTLSTTSSGSNSMTAVIWEDFLKHKYNGMDESKKARLMKIITFIIGIASTLLAFACDYMGGIFNAATTTLGAAAGPLVGLFFLGIFSQKANKNGAFAGLTVSSILMLILSVSNNIEKPYSRYVLPLNQNASNPMCRIFNSTSSRHSEVHISSLKHHLDLHPHLLHRPDWHYGDPSTSLFARTSPFVYAAIGKWIS</sequence>
<feature type="transmembrane region" description="Helical" evidence="12">
    <location>
        <begin position="261"/>
        <end position="286"/>
    </location>
</feature>
<evidence type="ECO:0000256" key="8">
    <source>
        <dbReference type="ARBA" id="ARBA00023065"/>
    </source>
</evidence>
<evidence type="ECO:0000256" key="7">
    <source>
        <dbReference type="ARBA" id="ARBA00023053"/>
    </source>
</evidence>
<evidence type="ECO:0000256" key="10">
    <source>
        <dbReference type="ARBA" id="ARBA00023201"/>
    </source>
</evidence>
<dbReference type="GO" id="GO:0015293">
    <property type="term" value="F:symporter activity"/>
    <property type="evidence" value="ECO:0007669"/>
    <property type="project" value="TreeGrafter"/>
</dbReference>
<evidence type="ECO:0000256" key="5">
    <source>
        <dbReference type="ARBA" id="ARBA00022692"/>
    </source>
</evidence>
<reference evidence="14" key="1">
    <citation type="submission" date="2022-11" db="UniProtKB">
        <authorList>
            <consortium name="WormBaseParasite"/>
        </authorList>
    </citation>
    <scope>IDENTIFICATION</scope>
</reference>
<feature type="transmembrane region" description="Helical" evidence="12">
    <location>
        <begin position="174"/>
        <end position="195"/>
    </location>
</feature>
<accession>A0A914YL68</accession>
<feature type="transmembrane region" description="Helical" evidence="12">
    <location>
        <begin position="306"/>
        <end position="328"/>
    </location>
</feature>
<proteinExistence type="inferred from homology"/>
<dbReference type="InterPro" id="IPR038377">
    <property type="entry name" value="Na/Glc_symporter_sf"/>
</dbReference>
<evidence type="ECO:0000256" key="12">
    <source>
        <dbReference type="SAM" id="Phobius"/>
    </source>
</evidence>
<dbReference type="PANTHER" id="PTHR42985">
    <property type="entry name" value="SODIUM-COUPLED MONOCARBOXYLATE TRANSPORTER"/>
    <property type="match status" value="1"/>
</dbReference>
<dbReference type="PANTHER" id="PTHR42985:SF40">
    <property type="entry name" value="LD47995P-RELATED"/>
    <property type="match status" value="1"/>
</dbReference>
<feature type="transmembrane region" description="Helical" evidence="12">
    <location>
        <begin position="110"/>
        <end position="130"/>
    </location>
</feature>
<evidence type="ECO:0000256" key="3">
    <source>
        <dbReference type="ARBA" id="ARBA00022448"/>
    </source>
</evidence>
<dbReference type="InterPro" id="IPR001734">
    <property type="entry name" value="Na/solute_symporter"/>
</dbReference>
<protein>
    <submittedName>
        <fullName evidence="14">Sodium-coupled monocarboxylate transporter 1</fullName>
    </submittedName>
</protein>
<dbReference type="Gene3D" id="1.20.1730.10">
    <property type="entry name" value="Sodium/glucose cotransporter"/>
    <property type="match status" value="1"/>
</dbReference>
<keyword evidence="6 12" id="KW-1133">Transmembrane helix</keyword>
<dbReference type="WBParaSite" id="PSU_v2.g21094.t1">
    <property type="protein sequence ID" value="PSU_v2.g21094.t1"/>
    <property type="gene ID" value="PSU_v2.g21094"/>
</dbReference>
<organism evidence="13 14">
    <name type="scientific">Panagrolaimus superbus</name>
    <dbReference type="NCBI Taxonomy" id="310955"/>
    <lineage>
        <taxon>Eukaryota</taxon>
        <taxon>Metazoa</taxon>
        <taxon>Ecdysozoa</taxon>
        <taxon>Nematoda</taxon>
        <taxon>Chromadorea</taxon>
        <taxon>Rhabditida</taxon>
        <taxon>Tylenchina</taxon>
        <taxon>Panagrolaimomorpha</taxon>
        <taxon>Panagrolaimoidea</taxon>
        <taxon>Panagrolaimidae</taxon>
        <taxon>Panagrolaimus</taxon>
    </lineage>
</organism>
<feature type="transmembrane region" description="Helical" evidence="12">
    <location>
        <begin position="424"/>
        <end position="441"/>
    </location>
</feature>
<keyword evidence="3" id="KW-0813">Transport</keyword>
<keyword evidence="4" id="KW-1003">Cell membrane</keyword>
<keyword evidence="13" id="KW-1185">Reference proteome</keyword>
<dbReference type="PROSITE" id="PS50283">
    <property type="entry name" value="NA_SOLUT_SYMP_3"/>
    <property type="match status" value="1"/>
</dbReference>
<keyword evidence="10" id="KW-0739">Sodium transport</keyword>
<feature type="transmembrane region" description="Helical" evidence="12">
    <location>
        <begin position="366"/>
        <end position="384"/>
    </location>
</feature>
<keyword evidence="5 12" id="KW-0812">Transmembrane</keyword>
<name>A0A914YL68_9BILA</name>